<sequence length="221" mass="23783">MPSSSTTNPPTATLTPETLEHDLLTHLASTTALEDLHSNLLCSLQRTGWTEKIRRLSLELLRAGRCDRFDEVVEAVVASAEGRGHALWDAEGNAHAQSQSQSQSQNGSEDGVLDGSGGAGDAAVRNLDVRIPSEVVEQGVRAIKEVLREVVVLEDDGESNVGEGQGQGSNGTEKEREKDKDKEKEKGKHGAEKVKSKSELKNGDTSPVKKTEKKPKPGKQK</sequence>
<feature type="compositionally biased region" description="Basic and acidic residues" evidence="1">
    <location>
        <begin position="172"/>
        <end position="210"/>
    </location>
</feature>
<name>A0A2I2GEG4_9EURO</name>
<feature type="compositionally biased region" description="Basic residues" evidence="1">
    <location>
        <begin position="211"/>
        <end position="221"/>
    </location>
</feature>
<dbReference type="EMBL" id="MSFO01000003">
    <property type="protein sequence ID" value="PLB51260.1"/>
    <property type="molecule type" value="Genomic_DNA"/>
</dbReference>
<organism evidence="2 3">
    <name type="scientific">Aspergillus steynii IBT 23096</name>
    <dbReference type="NCBI Taxonomy" id="1392250"/>
    <lineage>
        <taxon>Eukaryota</taxon>
        <taxon>Fungi</taxon>
        <taxon>Dikarya</taxon>
        <taxon>Ascomycota</taxon>
        <taxon>Pezizomycotina</taxon>
        <taxon>Eurotiomycetes</taxon>
        <taxon>Eurotiomycetidae</taxon>
        <taxon>Eurotiales</taxon>
        <taxon>Aspergillaceae</taxon>
        <taxon>Aspergillus</taxon>
        <taxon>Aspergillus subgen. Circumdati</taxon>
    </lineage>
</organism>
<proteinExistence type="predicted"/>
<feature type="region of interest" description="Disordered" evidence="1">
    <location>
        <begin position="92"/>
        <end position="119"/>
    </location>
</feature>
<accession>A0A2I2GEG4</accession>
<keyword evidence="3" id="KW-1185">Reference proteome</keyword>
<comment type="caution">
    <text evidence="2">The sequence shown here is derived from an EMBL/GenBank/DDBJ whole genome shotgun (WGS) entry which is preliminary data.</text>
</comment>
<evidence type="ECO:0000313" key="2">
    <source>
        <dbReference type="EMBL" id="PLB51260.1"/>
    </source>
</evidence>
<reference evidence="2 3" key="1">
    <citation type="submission" date="2016-12" db="EMBL/GenBank/DDBJ databases">
        <title>The genomes of Aspergillus section Nigri reveals drivers in fungal speciation.</title>
        <authorList>
            <consortium name="DOE Joint Genome Institute"/>
            <person name="Vesth T.C."/>
            <person name="Nybo J."/>
            <person name="Theobald S."/>
            <person name="Brandl J."/>
            <person name="Frisvad J.C."/>
            <person name="Nielsen K.F."/>
            <person name="Lyhne E.K."/>
            <person name="Kogle M.E."/>
            <person name="Kuo A."/>
            <person name="Riley R."/>
            <person name="Clum A."/>
            <person name="Nolan M."/>
            <person name="Lipzen A."/>
            <person name="Salamov A."/>
            <person name="Henrissat B."/>
            <person name="Wiebenga A."/>
            <person name="De Vries R.P."/>
            <person name="Grigoriev I.V."/>
            <person name="Mortensen U.H."/>
            <person name="Andersen M.R."/>
            <person name="Baker S.E."/>
        </authorList>
    </citation>
    <scope>NUCLEOTIDE SEQUENCE [LARGE SCALE GENOMIC DNA]</scope>
    <source>
        <strain evidence="2 3">IBT 23096</strain>
    </source>
</reference>
<dbReference type="AlphaFoldDB" id="A0A2I2GEG4"/>
<dbReference type="VEuPathDB" id="FungiDB:P170DRAFT_425508"/>
<feature type="region of interest" description="Disordered" evidence="1">
    <location>
        <begin position="157"/>
        <end position="221"/>
    </location>
</feature>
<dbReference type="Proteomes" id="UP000234275">
    <property type="component" value="Unassembled WGS sequence"/>
</dbReference>
<evidence type="ECO:0000256" key="1">
    <source>
        <dbReference type="SAM" id="MobiDB-lite"/>
    </source>
</evidence>
<dbReference type="STRING" id="1392250.A0A2I2GEG4"/>
<dbReference type="RefSeq" id="XP_024706562.1">
    <property type="nucleotide sequence ID" value="XM_024847638.1"/>
</dbReference>
<dbReference type="OrthoDB" id="5355007at2759"/>
<gene>
    <name evidence="2" type="ORF">P170DRAFT_425508</name>
</gene>
<protein>
    <submittedName>
        <fullName evidence="2">Uncharacterized protein</fullName>
    </submittedName>
</protein>
<evidence type="ECO:0000313" key="3">
    <source>
        <dbReference type="Proteomes" id="UP000234275"/>
    </source>
</evidence>
<dbReference type="GeneID" id="36555337"/>